<name>A0ABY5T6H4_9VIRU</name>
<sequence length="683" mass="69525">MADSTLTLDAEINTSDWENGVKTIQTGSHQIEASARQAGEGLEEVDKSSNKASGGTGKFAAIAGAMGGLVATGVSMAVDAISDLSGDIIEASDSAQKFASTLSFAGLDTSTIDQLTASTQKYADQTVYDLSDIRNTTAQLAANGVDGYAALAEAAGNLNAVAGGNADTFRSVGMVLTQTAGAGKLTTENWNQLSDAIPGASGKLQEAMKKNGAYTGDFRDAMAKGEITAEEFNKAVMDLGMTDAAKEAATSTSTIEGAMGNLEASVVNVGVQILDSFKGPLTEGMSVLAEGIGSLPTLFKGFVSSAGPALSQIGNVFKTSFAPVGQIVSGQLLPALQPFMQACRNLGSAIMPVLDAAFQTFTPVLGSLVAKLTEVAVTIMTTVTPVINNITAVVQAALPTIQAAFTTVASTIQGVIDAVFPYIQTVITTTMNVINAIITTVLAAVKGDWDGVWAGIGNIIATVWNGIKANVSAGINAVSGVISSVMGSISAYWTGVWNAVKGLAGSAWNGITSTVSNGVNNVMNTVRGIGGKIKGAFNGAGNWLLDAGKNIIMGLVNGIKNAIGAAVNAAKSAASNVVAAAKSALGIHSPSRVFRDEVGRMIPAGLGKGVEANMSLAVNPVQRMVADIMPNSLLNGPASLPVSSPVLTNTNSSPRVSAPITVNASDPMAAARETVRMINFAYV</sequence>
<evidence type="ECO:0000313" key="2">
    <source>
        <dbReference type="EMBL" id="UVM80024.1"/>
    </source>
</evidence>
<dbReference type="Pfam" id="PF20155">
    <property type="entry name" value="TMP_3"/>
    <property type="match status" value="1"/>
</dbReference>
<reference evidence="2" key="1">
    <citation type="submission" date="2022-07" db="EMBL/GenBank/DDBJ databases">
        <title>High-quality bacteriophage genomes in the Japanese 4D cohort.</title>
        <authorList>
            <person name="Nishijima S."/>
        </authorList>
    </citation>
    <scope>NUCLEOTIDE SEQUENCE</scope>
    <source>
        <strain evidence="2">0049_62566</strain>
    </source>
</reference>
<organism evidence="2 3">
    <name type="scientific">Bacteriophage sp</name>
    <dbReference type="NCBI Taxonomy" id="38018"/>
    <lineage>
        <taxon>Viruses</taxon>
    </lineage>
</organism>
<dbReference type="PANTHER" id="PTHR37813:SF1">
    <property type="entry name" value="FELS-2 PROPHAGE PROTEIN"/>
    <property type="match status" value="1"/>
</dbReference>
<dbReference type="PANTHER" id="PTHR37813">
    <property type="entry name" value="FELS-2 PROPHAGE PROTEIN"/>
    <property type="match status" value="1"/>
</dbReference>
<dbReference type="EMBL" id="OP030734">
    <property type="protein sequence ID" value="UVM80024.1"/>
    <property type="molecule type" value="Genomic_DNA"/>
</dbReference>
<evidence type="ECO:0000313" key="3">
    <source>
        <dbReference type="Proteomes" id="UP001160541"/>
    </source>
</evidence>
<proteinExistence type="predicted"/>
<evidence type="ECO:0000259" key="1">
    <source>
        <dbReference type="Pfam" id="PF20155"/>
    </source>
</evidence>
<accession>A0ABY5T6H4</accession>
<protein>
    <recommendedName>
        <fullName evidence="1">Tape measure protein N-terminal domain-containing protein</fullName>
    </recommendedName>
</protein>
<dbReference type="InterPro" id="IPR013491">
    <property type="entry name" value="Tape_meas_N"/>
</dbReference>
<dbReference type="Gene3D" id="1.20.120.20">
    <property type="entry name" value="Apolipoprotein"/>
    <property type="match status" value="1"/>
</dbReference>
<dbReference type="Proteomes" id="UP001160541">
    <property type="component" value="Segment"/>
</dbReference>
<keyword evidence="3" id="KW-1185">Reference proteome</keyword>
<dbReference type="NCBIfam" id="TIGR02675">
    <property type="entry name" value="tape_meas_nterm"/>
    <property type="match status" value="1"/>
</dbReference>
<feature type="domain" description="Tape measure protein N-terminal" evidence="1">
    <location>
        <begin position="87"/>
        <end position="268"/>
    </location>
</feature>